<name>A0A1J8PFI7_9AGAM</name>
<dbReference type="Proteomes" id="UP000183567">
    <property type="component" value="Unassembled WGS sequence"/>
</dbReference>
<keyword evidence="1" id="KW-1133">Transmembrane helix</keyword>
<sequence>MPGASSNPTKQDWHPSSLLPYVAIPNDQDDFDSITSEVKSTMTAEARTDFYDRSLTVRRYTLASVAFSVIFSISCIIAGTIIIATRGVNGAAQYQYNASLRLEVLSLPVVLNLIVTLCTGSAGLVHGISLRSALASESRLRFNTNLRLLTAAHGWRNPNGILLNGVMAALLIISYTSASLVMLSPNIILDDIINGVNVSLCIICITGLPLLLLGITLLFQVLIALLGMQAVKILTWSSSPFDVTAALVHHAQLTPVPLRCMCNVSELDAGGCPVKPSEKQPSAWHAHRSIRKVILSLWVLVLACAGWAALATLIVITTFRETEPWLLESWSFFPSMASGTLSWEFALSGGVTVQWWILAFVSLALVQGPLTLGLHCSELIANVIRDERYWRRANRRKGLRMTTHPLKSFFTDPLGLVLFVAKPALHWMFGLSYDLSSGLVSGSGILLDGNIFQAWVSMYTVQIWNLCIALFIFASFFTLIALYRPRGPQPAAYGHLQTLANLVDEWSPVMWWGHKEDGIPYCHAGMRLVWLEYRTLTILNRDKRSLATGCENGLCLCWLRRRAPWPIRLVRSPAHSNIILRSCKLVLQIYAVLISKILILHVHNLLALTPTPLMKASSKSTTQDWHPSSLLAYATIPNPEDDFDSITSEAEVKSTVETRSDFYDCSLATRRYALAGVACSSIFSISCIITGTVIISTFGGNGAIIHLVSFYSSLRMEMLALALNLIVTLCTESTGLVHGISLRSALASDSRLRFNTNLRLLTAARGWKNPNGTLFNGIMAVLLILSYTSASLVLFSINGLYLEDNHDTQDPPVMVNAIAIAGLPFLLFGVALFLQMGIALSGMRAVKILTWSSSPLDTTAALVHHMQLTPIPLQCMRGVSDVNEHGGPAKPLDVQPSAWHAHPSIRKVIISLWGLVVACAGWGALTTILYINDLPQLEASIGIKLEWLWSFFPNPGLSFGNISWDFPLYGQWWILTFAIVALVQGPLTLGLHCSELVANAIRDERCWRRATGSQGLRMMTNPLKSFFTDPLGLVIFVTKPALHWMFGLAYSVSLFSYYNNIFGVNITMGVNQIWNLCIALFIYACFFTVVALYRPRGPQPAAYGHLQTLANLVDEWSPVMWWGHKKDGIPYCHAGTSDHLVPPVKMDCIYAGSSVATSGPIHPSPVLILEILNLHHDVYNALALMSPKPTKQGWHPSSLLAYAAIPNTQDDFGSITFAVKSTAETRTDFYDRSLTRCRYALAGVACSSVFSISCIIAGIVIIATRGGNGAIVYSSIPNETLVLILNLIVTLCTESIGLVHGISSRSALASESRLRFNTNLRLLTAARGWRNPNGILLNGVMAVLLILSYTSASLIVLYTTLIILDDDGGVIGGVPAFCIAGLPLLLLGIALLLQVVIALSGMRAVKILTWSSSPLDVTAALVHHMQLTPVPLRCMRGVSDVDVHGGPAKLLEVQPSAWHAHRSIRKVIFLLWGLVVACAGWAALVTLFWSITFRTADSWIPWGS</sequence>
<evidence type="ECO:0000313" key="3">
    <source>
        <dbReference type="Proteomes" id="UP000183567"/>
    </source>
</evidence>
<feature type="transmembrane region" description="Helical" evidence="1">
    <location>
        <begin position="463"/>
        <end position="483"/>
    </location>
</feature>
<comment type="caution">
    <text evidence="2">The sequence shown here is derived from an EMBL/GenBank/DDBJ whole genome shotgun (WGS) entry which is preliminary data.</text>
</comment>
<feature type="transmembrane region" description="Helical" evidence="1">
    <location>
        <begin position="1239"/>
        <end position="1263"/>
    </location>
</feature>
<feature type="transmembrane region" description="Helical" evidence="1">
    <location>
        <begin position="1335"/>
        <end position="1364"/>
    </location>
</feature>
<keyword evidence="1" id="KW-0812">Transmembrane</keyword>
<keyword evidence="1" id="KW-0472">Membrane</keyword>
<evidence type="ECO:0000313" key="2">
    <source>
        <dbReference type="EMBL" id="OJA07773.1"/>
    </source>
</evidence>
<feature type="transmembrane region" description="Helical" evidence="1">
    <location>
        <begin position="1031"/>
        <end position="1053"/>
    </location>
</feature>
<feature type="transmembrane region" description="Helical" evidence="1">
    <location>
        <begin position="908"/>
        <end position="931"/>
    </location>
</feature>
<dbReference type="STRING" id="180088.A0A1J8PFI7"/>
<feature type="transmembrane region" description="Helical" evidence="1">
    <location>
        <begin position="813"/>
        <end position="834"/>
    </location>
</feature>
<feature type="transmembrane region" description="Helical" evidence="1">
    <location>
        <begin position="1370"/>
        <end position="1399"/>
    </location>
</feature>
<gene>
    <name evidence="2" type="ORF">AZE42_02980</name>
</gene>
<organism evidence="2 3">
    <name type="scientific">Rhizopogon vesiculosus</name>
    <dbReference type="NCBI Taxonomy" id="180088"/>
    <lineage>
        <taxon>Eukaryota</taxon>
        <taxon>Fungi</taxon>
        <taxon>Dikarya</taxon>
        <taxon>Basidiomycota</taxon>
        <taxon>Agaricomycotina</taxon>
        <taxon>Agaricomycetes</taxon>
        <taxon>Agaricomycetidae</taxon>
        <taxon>Boletales</taxon>
        <taxon>Suillineae</taxon>
        <taxon>Rhizopogonaceae</taxon>
        <taxon>Rhizopogon</taxon>
    </lineage>
</organism>
<feature type="transmembrane region" description="Helical" evidence="1">
    <location>
        <begin position="355"/>
        <end position="384"/>
    </location>
</feature>
<feature type="transmembrane region" description="Helical" evidence="1">
    <location>
        <begin position="196"/>
        <end position="226"/>
    </location>
</feature>
<feature type="transmembrane region" description="Helical" evidence="1">
    <location>
        <begin position="161"/>
        <end position="184"/>
    </location>
</feature>
<feature type="transmembrane region" description="Helical" evidence="1">
    <location>
        <begin position="405"/>
        <end position="429"/>
    </location>
</feature>
<feature type="transmembrane region" description="Helical" evidence="1">
    <location>
        <begin position="972"/>
        <end position="992"/>
    </location>
</feature>
<proteinExistence type="predicted"/>
<dbReference type="EMBL" id="LVVM01006558">
    <property type="protein sequence ID" value="OJA07773.1"/>
    <property type="molecule type" value="Genomic_DNA"/>
</dbReference>
<reference evidence="2 3" key="1">
    <citation type="submission" date="2016-03" db="EMBL/GenBank/DDBJ databases">
        <title>Comparative genomics of the ectomycorrhizal sister species Rhizopogon vinicolor and Rhizopogon vesiculosus (Basidiomycota: Boletales) reveals a divergence of the mating type B locus.</title>
        <authorList>
            <person name="Mujic A.B."/>
            <person name="Kuo A."/>
            <person name="Tritt A."/>
            <person name="Lipzen A."/>
            <person name="Chen C."/>
            <person name="Johnson J."/>
            <person name="Sharma A."/>
            <person name="Barry K."/>
            <person name="Grigoriev I.V."/>
            <person name="Spatafora J.W."/>
        </authorList>
    </citation>
    <scope>NUCLEOTIDE SEQUENCE [LARGE SCALE GENOMIC DNA]</scope>
    <source>
        <strain evidence="2 3">AM-OR11-056</strain>
    </source>
</reference>
<feature type="transmembrane region" description="Helical" evidence="1">
    <location>
        <begin position="104"/>
        <end position="125"/>
    </location>
</feature>
<accession>A0A1J8PFI7</accession>
<feature type="transmembrane region" description="Helical" evidence="1">
    <location>
        <begin position="718"/>
        <end position="742"/>
    </location>
</feature>
<evidence type="ECO:0000256" key="1">
    <source>
        <dbReference type="SAM" id="Phobius"/>
    </source>
</evidence>
<protein>
    <submittedName>
        <fullName evidence="2">Uncharacterized protein</fullName>
    </submittedName>
</protein>
<feature type="transmembrane region" description="Helical" evidence="1">
    <location>
        <begin position="1467"/>
        <end position="1491"/>
    </location>
</feature>
<keyword evidence="3" id="KW-1185">Reference proteome</keyword>
<feature type="transmembrane region" description="Helical" evidence="1">
    <location>
        <begin position="297"/>
        <end position="319"/>
    </location>
</feature>
<feature type="transmembrane region" description="Helical" evidence="1">
    <location>
        <begin position="1283"/>
        <end position="1303"/>
    </location>
</feature>
<feature type="transmembrane region" description="Helical" evidence="1">
    <location>
        <begin position="774"/>
        <end position="801"/>
    </location>
</feature>
<feature type="transmembrane region" description="Helical" evidence="1">
    <location>
        <begin position="60"/>
        <end position="84"/>
    </location>
</feature>
<dbReference type="OrthoDB" id="2688021at2759"/>
<feature type="transmembrane region" description="Helical" evidence="1">
    <location>
        <begin position="1073"/>
        <end position="1093"/>
    </location>
</feature>
<feature type="transmembrane region" description="Helical" evidence="1">
    <location>
        <begin position="672"/>
        <end position="698"/>
    </location>
</feature>